<sequence length="428" mass="46064">MKMVLNRAVLLGLGSAMMFATGLGLGAPVQAEDTVHSTHANNTSQRKTQGVDMCTGTDHERFMVTAPDGRKYDGWHPTVITRADGSTCAFGHEHGDNPEDSKIYAWTMEKLNQIAPNGQAVTGIPFGYVGHQSVEYAQQASTNPAHRHEDHYGHKVFVVNDVKLVNEDRTKGYVEDSKGKPVTCNYLIKLHQGTHSSDATNNNAHELFYAVQCSDGTEAVVSTLDTFGNPNEFTENCSGKTIKTSGSNLPAGAGGKRRIPTSDCLKKYKDVWAAYERWDSNGRIEGPTSGVPLAQYSPFFGVRNPSRTWDSTAKQAVPTAKLSNSSGAFAIPGYKVDEGTEQYALGSAFNGAKRDIYVAGTVLRNAGGPTTWYTNPYGGTPSTSNFVGAVPQYIGAVDNSSTQGAVERQAFGFSRNYGSAQDNVHAPN</sequence>
<evidence type="ECO:0000313" key="3">
    <source>
        <dbReference type="Proteomes" id="UP000658613"/>
    </source>
</evidence>
<name>A0A931E129_9CORY</name>
<organism evidence="2 3">
    <name type="scientific">Corynebacterium aquatimens</name>
    <dbReference type="NCBI Taxonomy" id="1190508"/>
    <lineage>
        <taxon>Bacteria</taxon>
        <taxon>Bacillati</taxon>
        <taxon>Actinomycetota</taxon>
        <taxon>Actinomycetes</taxon>
        <taxon>Mycobacteriales</taxon>
        <taxon>Corynebacteriaceae</taxon>
        <taxon>Corynebacterium</taxon>
    </lineage>
</organism>
<feature type="signal peptide" evidence="1">
    <location>
        <begin position="1"/>
        <end position="20"/>
    </location>
</feature>
<keyword evidence="1" id="KW-0732">Signal</keyword>
<evidence type="ECO:0000313" key="2">
    <source>
        <dbReference type="EMBL" id="MBG6122764.1"/>
    </source>
</evidence>
<dbReference type="Proteomes" id="UP000658613">
    <property type="component" value="Unassembled WGS sequence"/>
</dbReference>
<dbReference type="RefSeq" id="WP_196825101.1">
    <property type="nucleotide sequence ID" value="NZ_CP046980.1"/>
</dbReference>
<accession>A0A931E129</accession>
<gene>
    <name evidence="2" type="ORF">IW254_001733</name>
</gene>
<comment type="caution">
    <text evidence="2">The sequence shown here is derived from an EMBL/GenBank/DDBJ whole genome shotgun (WGS) entry which is preliminary data.</text>
</comment>
<keyword evidence="3" id="KW-1185">Reference proteome</keyword>
<evidence type="ECO:0000256" key="1">
    <source>
        <dbReference type="SAM" id="SignalP"/>
    </source>
</evidence>
<dbReference type="AlphaFoldDB" id="A0A931E129"/>
<protein>
    <recommendedName>
        <fullName evidence="4">Secreted protein</fullName>
    </recommendedName>
</protein>
<evidence type="ECO:0008006" key="4">
    <source>
        <dbReference type="Google" id="ProtNLM"/>
    </source>
</evidence>
<dbReference type="EMBL" id="JADOUE010000001">
    <property type="protein sequence ID" value="MBG6122764.1"/>
    <property type="molecule type" value="Genomic_DNA"/>
</dbReference>
<feature type="chain" id="PRO_5039629713" description="Secreted protein" evidence="1">
    <location>
        <begin position="21"/>
        <end position="428"/>
    </location>
</feature>
<reference evidence="2" key="1">
    <citation type="submission" date="2020-11" db="EMBL/GenBank/DDBJ databases">
        <title>Sequencing the genomes of 1000 actinobacteria strains.</title>
        <authorList>
            <person name="Klenk H.-P."/>
        </authorList>
    </citation>
    <scope>NUCLEOTIDE SEQUENCE</scope>
    <source>
        <strain evidence="2">DSM 45632</strain>
    </source>
</reference>
<proteinExistence type="predicted"/>